<proteinExistence type="predicted"/>
<dbReference type="EMBL" id="BARV01010511">
    <property type="protein sequence ID" value="GAI13223.1"/>
    <property type="molecule type" value="Genomic_DNA"/>
</dbReference>
<organism evidence="1">
    <name type="scientific">marine sediment metagenome</name>
    <dbReference type="NCBI Taxonomy" id="412755"/>
    <lineage>
        <taxon>unclassified sequences</taxon>
        <taxon>metagenomes</taxon>
        <taxon>ecological metagenomes</taxon>
    </lineage>
</organism>
<gene>
    <name evidence="1" type="ORF">S06H3_20321</name>
</gene>
<protein>
    <submittedName>
        <fullName evidence="1">Uncharacterized protein</fullName>
    </submittedName>
</protein>
<accession>X1L2M8</accession>
<dbReference type="AlphaFoldDB" id="X1L2M8"/>
<evidence type="ECO:0000313" key="1">
    <source>
        <dbReference type="EMBL" id="GAI13223.1"/>
    </source>
</evidence>
<name>X1L2M8_9ZZZZ</name>
<sequence length="161" mass="18711">MINVLDVRNSGELHLWLNAIIDGKTFGKSRSILRCGRLVHHFEMETGTDRLLLVIGNYLDEESILIAVDMVTRGNLLFGLLKAGVEVIDSIFTSWSMVLFLMEKYFGSGDRFLKKIQMSTMFLEKERSLTKHLDIWQNTWRKKVGPTTGWDRYYSTQMKKE</sequence>
<reference evidence="1" key="1">
    <citation type="journal article" date="2014" name="Front. Microbiol.">
        <title>High frequency of phylogenetically diverse reductive dehalogenase-homologous genes in deep subseafloor sedimentary metagenomes.</title>
        <authorList>
            <person name="Kawai M."/>
            <person name="Futagami T."/>
            <person name="Toyoda A."/>
            <person name="Takaki Y."/>
            <person name="Nishi S."/>
            <person name="Hori S."/>
            <person name="Arai W."/>
            <person name="Tsubouchi T."/>
            <person name="Morono Y."/>
            <person name="Uchiyama I."/>
            <person name="Ito T."/>
            <person name="Fujiyama A."/>
            <person name="Inagaki F."/>
            <person name="Takami H."/>
        </authorList>
    </citation>
    <scope>NUCLEOTIDE SEQUENCE</scope>
    <source>
        <strain evidence="1">Expedition CK06-06</strain>
    </source>
</reference>
<comment type="caution">
    <text evidence="1">The sequence shown here is derived from an EMBL/GenBank/DDBJ whole genome shotgun (WGS) entry which is preliminary data.</text>
</comment>